<dbReference type="CDD" id="cd04301">
    <property type="entry name" value="NAT_SF"/>
    <property type="match status" value="1"/>
</dbReference>
<dbReference type="RefSeq" id="WP_307635010.1">
    <property type="nucleotide sequence ID" value="NZ_JAUSQL010000001.1"/>
</dbReference>
<keyword evidence="3" id="KW-1185">Reference proteome</keyword>
<dbReference type="InterPro" id="IPR016181">
    <property type="entry name" value="Acyl_CoA_acyltransferase"/>
</dbReference>
<dbReference type="Gene3D" id="3.40.630.30">
    <property type="match status" value="1"/>
</dbReference>
<proteinExistence type="predicted"/>
<feature type="domain" description="N-acetyltransferase" evidence="1">
    <location>
        <begin position="209"/>
        <end position="352"/>
    </location>
</feature>
<organism evidence="2 3">
    <name type="scientific">Trueperella abortisuis</name>
    <dbReference type="NCBI Taxonomy" id="445930"/>
    <lineage>
        <taxon>Bacteria</taxon>
        <taxon>Bacillati</taxon>
        <taxon>Actinomycetota</taxon>
        <taxon>Actinomycetes</taxon>
        <taxon>Actinomycetales</taxon>
        <taxon>Actinomycetaceae</taxon>
        <taxon>Trueperella</taxon>
    </lineage>
</organism>
<protein>
    <submittedName>
        <fullName evidence="2">GNAT superfamily N-acetyltransferase</fullName>
    </submittedName>
</protein>
<dbReference type="SUPFAM" id="SSF55729">
    <property type="entry name" value="Acyl-CoA N-acyltransferases (Nat)"/>
    <property type="match status" value="1"/>
</dbReference>
<dbReference type="EMBL" id="JAUSQL010000001">
    <property type="protein sequence ID" value="MDP9832844.1"/>
    <property type="molecule type" value="Genomic_DNA"/>
</dbReference>
<accession>A0ABT9PKC6</accession>
<comment type="caution">
    <text evidence="2">The sequence shown here is derived from an EMBL/GenBank/DDBJ whole genome shotgun (WGS) entry which is preliminary data.</text>
</comment>
<dbReference type="Proteomes" id="UP001230145">
    <property type="component" value="Unassembled WGS sequence"/>
</dbReference>
<dbReference type="InterPro" id="IPR000182">
    <property type="entry name" value="GNAT_dom"/>
</dbReference>
<dbReference type="Pfam" id="PF00583">
    <property type="entry name" value="Acetyltransf_1"/>
    <property type="match status" value="1"/>
</dbReference>
<evidence type="ECO:0000259" key="1">
    <source>
        <dbReference type="PROSITE" id="PS51186"/>
    </source>
</evidence>
<gene>
    <name evidence="2" type="ORF">J2S45_001523</name>
</gene>
<sequence>MGYHDRDGQGILLIIGITFRLTLGADMYTDLLARLTAEHSARLRAIDAVWAPLPVPSVSPGTVVVPACANAAAVVTTSTFPTDTPAAMWATRVCHDITLRVGAAATDSDVVETLRLAIAEARRHDARTARADRPIPDDDRHISLVLPAQDAELATAAARAGFRLLAVDGLKQLATIADPPVHAQDPAGQSAQVKLFDAPGPDDVDPLTTALFKLAMFDTSFMYGIIRDGLRDFIRKDAEAAVRAGAGWTQVLRGEGQSLDAALVIVSPSQEPWWSNGVDVGTSAYVSFAWTEPTLRGRGIASAMLQAGERFAAAQGVDALFISYAAGNPLSGPLWSRHGFRPLRAHWSMPLS</sequence>
<name>A0ABT9PKC6_9ACTO</name>
<dbReference type="PROSITE" id="PS51186">
    <property type="entry name" value="GNAT"/>
    <property type="match status" value="1"/>
</dbReference>
<evidence type="ECO:0000313" key="3">
    <source>
        <dbReference type="Proteomes" id="UP001230145"/>
    </source>
</evidence>
<evidence type="ECO:0000313" key="2">
    <source>
        <dbReference type="EMBL" id="MDP9832844.1"/>
    </source>
</evidence>
<reference evidence="2 3" key="1">
    <citation type="submission" date="2023-07" db="EMBL/GenBank/DDBJ databases">
        <title>Sequencing the genomes of 1000 actinobacteria strains.</title>
        <authorList>
            <person name="Klenk H.-P."/>
        </authorList>
    </citation>
    <scope>NUCLEOTIDE SEQUENCE [LARGE SCALE GENOMIC DNA]</scope>
    <source>
        <strain evidence="2 3">DSM 19515</strain>
    </source>
</reference>